<keyword evidence="1" id="KW-1133">Transmembrane helix</keyword>
<sequence length="124" mass="14471">MAVKLTSLRDMPDDEVDEIRAILTKYHISYYETPAGNWGISAPTIWLHENDDLDIAKKRLEDYQQERGERMHTEYEALREQGKQLTFIDQIREHPLRVIALLAFAIAVAYFSVVPFIEIGHVER</sequence>
<protein>
    <recommendedName>
        <fullName evidence="3">DUF2007 domain-containing protein</fullName>
    </recommendedName>
</protein>
<keyword evidence="1" id="KW-0472">Membrane</keyword>
<gene>
    <name evidence="2" type="ORF">HELGO_WM22095</name>
</gene>
<evidence type="ECO:0008006" key="3">
    <source>
        <dbReference type="Google" id="ProtNLM"/>
    </source>
</evidence>
<name>A0A6S6UIM6_9GAMM</name>
<organism evidence="2">
    <name type="scientific">uncultured Thiotrichaceae bacterium</name>
    <dbReference type="NCBI Taxonomy" id="298394"/>
    <lineage>
        <taxon>Bacteria</taxon>
        <taxon>Pseudomonadati</taxon>
        <taxon>Pseudomonadota</taxon>
        <taxon>Gammaproteobacteria</taxon>
        <taxon>Thiotrichales</taxon>
        <taxon>Thiotrichaceae</taxon>
        <taxon>environmental samples</taxon>
    </lineage>
</organism>
<keyword evidence="1" id="KW-0812">Transmembrane</keyword>
<proteinExistence type="predicted"/>
<dbReference type="EMBL" id="CACVAT010000515">
    <property type="protein sequence ID" value="CAA6829327.1"/>
    <property type="molecule type" value="Genomic_DNA"/>
</dbReference>
<dbReference type="InterPro" id="IPR046162">
    <property type="entry name" value="DUF6164"/>
</dbReference>
<dbReference type="AlphaFoldDB" id="A0A6S6UIM6"/>
<evidence type="ECO:0000313" key="2">
    <source>
        <dbReference type="EMBL" id="CAA6829327.1"/>
    </source>
</evidence>
<evidence type="ECO:0000256" key="1">
    <source>
        <dbReference type="SAM" id="Phobius"/>
    </source>
</evidence>
<feature type="transmembrane region" description="Helical" evidence="1">
    <location>
        <begin position="98"/>
        <end position="117"/>
    </location>
</feature>
<dbReference type="Pfam" id="PF19661">
    <property type="entry name" value="DUF6164"/>
    <property type="match status" value="1"/>
</dbReference>
<accession>A0A6S6UIM6</accession>
<reference evidence="2" key="1">
    <citation type="submission" date="2020-01" db="EMBL/GenBank/DDBJ databases">
        <authorList>
            <person name="Meier V. D."/>
            <person name="Meier V D."/>
        </authorList>
    </citation>
    <scope>NUCLEOTIDE SEQUENCE</scope>
    <source>
        <strain evidence="2">HLG_WM_MAG_09</strain>
    </source>
</reference>